<reference evidence="3" key="1">
    <citation type="submission" date="2023-01" db="EMBL/GenBank/DDBJ databases">
        <title>Genome assembly of the deep-sea coral Lophelia pertusa.</title>
        <authorList>
            <person name="Herrera S."/>
            <person name="Cordes E."/>
        </authorList>
    </citation>
    <scope>NUCLEOTIDE SEQUENCE</scope>
    <source>
        <strain evidence="3">USNM1676648</strain>
        <tissue evidence="3">Polyp</tissue>
    </source>
</reference>
<keyword evidence="4" id="KW-1185">Reference proteome</keyword>
<proteinExistence type="predicted"/>
<dbReference type="InterPro" id="IPR051110">
    <property type="entry name" value="Ly-6/neurotoxin-like_GPI-ap"/>
</dbReference>
<sequence length="293" mass="32812">MRLLKICEVYYTMITLTGCVRFTFYAVLAAACLYLTSEGAATCYECNSRDDKSCKPESIDGLNERRCRSGEMACAVAKHEPPGNTSNHQYVRYCDRECKKYNTTYHTEGGTRKHCVLCCSKDLCNNMTVDPCNPSKAGRLRYETFTIALLGVPVVISSYFVVVLFIVLFMDVLVIEGLIKCHFCNSREGPCSTDTLQGTVPQTCTRWFNQCSLYRMVLPNGTTAQVVRGCDRDCRPVMKWTLGRYQKTSHCKFCCDSDLCNTHVADPCSKSSTSVACNILWLFVLVSLGLCAN</sequence>
<organism evidence="3 4">
    <name type="scientific">Desmophyllum pertusum</name>
    <dbReference type="NCBI Taxonomy" id="174260"/>
    <lineage>
        <taxon>Eukaryota</taxon>
        <taxon>Metazoa</taxon>
        <taxon>Cnidaria</taxon>
        <taxon>Anthozoa</taxon>
        <taxon>Hexacorallia</taxon>
        <taxon>Scleractinia</taxon>
        <taxon>Caryophylliina</taxon>
        <taxon>Caryophylliidae</taxon>
        <taxon>Desmophyllum</taxon>
    </lineage>
</organism>
<comment type="caution">
    <text evidence="3">The sequence shown here is derived from an EMBL/GenBank/DDBJ whole genome shotgun (WGS) entry which is preliminary data.</text>
</comment>
<accession>A0A9W9YWU5</accession>
<keyword evidence="2" id="KW-0472">Membrane</keyword>
<dbReference type="EMBL" id="MU826854">
    <property type="protein sequence ID" value="KAJ7370895.1"/>
    <property type="molecule type" value="Genomic_DNA"/>
</dbReference>
<gene>
    <name evidence="3" type="ORF">OS493_028966</name>
</gene>
<dbReference type="Proteomes" id="UP001163046">
    <property type="component" value="Unassembled WGS sequence"/>
</dbReference>
<dbReference type="SUPFAM" id="SSF57302">
    <property type="entry name" value="Snake toxin-like"/>
    <property type="match status" value="2"/>
</dbReference>
<dbReference type="PANTHER" id="PTHR16983:SF10">
    <property type="entry name" value="PROTEIN QUIVER"/>
    <property type="match status" value="1"/>
</dbReference>
<dbReference type="AlphaFoldDB" id="A0A9W9YWU5"/>
<dbReference type="InterPro" id="IPR045860">
    <property type="entry name" value="Snake_toxin-like_sf"/>
</dbReference>
<evidence type="ECO:0000313" key="4">
    <source>
        <dbReference type="Proteomes" id="UP001163046"/>
    </source>
</evidence>
<feature type="transmembrane region" description="Helical" evidence="2">
    <location>
        <begin position="145"/>
        <end position="170"/>
    </location>
</feature>
<protein>
    <submittedName>
        <fullName evidence="3">Uncharacterized protein</fullName>
    </submittedName>
</protein>
<dbReference type="CDD" id="cd00117">
    <property type="entry name" value="TFP"/>
    <property type="match status" value="2"/>
</dbReference>
<keyword evidence="2" id="KW-1133">Transmembrane helix</keyword>
<evidence type="ECO:0000256" key="1">
    <source>
        <dbReference type="ARBA" id="ARBA00022729"/>
    </source>
</evidence>
<dbReference type="PANTHER" id="PTHR16983">
    <property type="entry name" value="UPAR/LY6 DOMAIN-CONTAINING PROTEIN"/>
    <property type="match status" value="1"/>
</dbReference>
<name>A0A9W9YWU5_9CNID</name>
<keyword evidence="1" id="KW-0732">Signal</keyword>
<keyword evidence="2" id="KW-0812">Transmembrane</keyword>
<evidence type="ECO:0000313" key="3">
    <source>
        <dbReference type="EMBL" id="KAJ7370895.1"/>
    </source>
</evidence>
<dbReference type="OrthoDB" id="5945339at2759"/>
<dbReference type="PROSITE" id="PS51257">
    <property type="entry name" value="PROKAR_LIPOPROTEIN"/>
    <property type="match status" value="1"/>
</dbReference>
<evidence type="ECO:0000256" key="2">
    <source>
        <dbReference type="SAM" id="Phobius"/>
    </source>
</evidence>